<dbReference type="AlphaFoldDB" id="A0A0L8H9M3"/>
<dbReference type="OrthoDB" id="10250117at2759"/>
<proteinExistence type="predicted"/>
<protein>
    <submittedName>
        <fullName evidence="1">Uncharacterized protein</fullName>
    </submittedName>
</protein>
<sequence length="51" mass="5934">MLMLTSMLTNKVVPFIRSHSLSSITNKYLCRCLHRTNVFEAGMSCSTYFYH</sequence>
<evidence type="ECO:0000313" key="1">
    <source>
        <dbReference type="EMBL" id="KOF85460.1"/>
    </source>
</evidence>
<gene>
    <name evidence="1" type="ORF">OCBIM_22020309mg</name>
</gene>
<name>A0A0L8H9M3_OCTBM</name>
<reference evidence="1" key="1">
    <citation type="submission" date="2015-07" db="EMBL/GenBank/DDBJ databases">
        <title>MeaNS - Measles Nucleotide Surveillance Program.</title>
        <authorList>
            <person name="Tran T."/>
            <person name="Druce J."/>
        </authorList>
    </citation>
    <scope>NUCLEOTIDE SEQUENCE</scope>
    <source>
        <strain evidence="1">UCB-OBI-ISO-001</strain>
        <tissue evidence="1">Gonad</tissue>
    </source>
</reference>
<accession>A0A0L8H9M3</accession>
<dbReference type="EMBL" id="KQ418887">
    <property type="protein sequence ID" value="KOF85460.1"/>
    <property type="molecule type" value="Genomic_DNA"/>
</dbReference>
<organism evidence="1">
    <name type="scientific">Octopus bimaculoides</name>
    <name type="common">California two-spotted octopus</name>
    <dbReference type="NCBI Taxonomy" id="37653"/>
    <lineage>
        <taxon>Eukaryota</taxon>
        <taxon>Metazoa</taxon>
        <taxon>Spiralia</taxon>
        <taxon>Lophotrochozoa</taxon>
        <taxon>Mollusca</taxon>
        <taxon>Cephalopoda</taxon>
        <taxon>Coleoidea</taxon>
        <taxon>Octopodiformes</taxon>
        <taxon>Octopoda</taxon>
        <taxon>Incirrata</taxon>
        <taxon>Octopodidae</taxon>
        <taxon>Octopus</taxon>
    </lineage>
</organism>